<feature type="signal peptide" evidence="1">
    <location>
        <begin position="1"/>
        <end position="19"/>
    </location>
</feature>
<dbReference type="Proteomes" id="UP000298138">
    <property type="component" value="Unassembled WGS sequence"/>
</dbReference>
<dbReference type="InParanoid" id="A0A4S2MNE3"/>
<keyword evidence="3" id="KW-1185">Reference proteome</keyword>
<dbReference type="AlphaFoldDB" id="A0A4S2MNE3"/>
<accession>A0A4S2MNE3</accession>
<proteinExistence type="predicted"/>
<organism evidence="2 3">
    <name type="scientific">Ascodesmis nigricans</name>
    <dbReference type="NCBI Taxonomy" id="341454"/>
    <lineage>
        <taxon>Eukaryota</taxon>
        <taxon>Fungi</taxon>
        <taxon>Dikarya</taxon>
        <taxon>Ascomycota</taxon>
        <taxon>Pezizomycotina</taxon>
        <taxon>Pezizomycetes</taxon>
        <taxon>Pezizales</taxon>
        <taxon>Ascodesmidaceae</taxon>
        <taxon>Ascodesmis</taxon>
    </lineage>
</organism>
<dbReference type="EMBL" id="ML220139">
    <property type="protein sequence ID" value="TGZ78620.1"/>
    <property type="molecule type" value="Genomic_DNA"/>
</dbReference>
<protein>
    <recommendedName>
        <fullName evidence="4">Secreted protein</fullName>
    </recommendedName>
</protein>
<evidence type="ECO:0000313" key="3">
    <source>
        <dbReference type="Proteomes" id="UP000298138"/>
    </source>
</evidence>
<evidence type="ECO:0008006" key="4">
    <source>
        <dbReference type="Google" id="ProtNLM"/>
    </source>
</evidence>
<sequence length="104" mass="11822">MPLGTPVVLLAVHYTLLRAWSTELSTHAHTAKHHELKSPRLFLDLNTAQMVDFLVRTCESRFPAVLYVRRVRVNRTVWARTELGWVTEAQQSLGISASIKLEPS</sequence>
<evidence type="ECO:0000313" key="2">
    <source>
        <dbReference type="EMBL" id="TGZ78620.1"/>
    </source>
</evidence>
<evidence type="ECO:0000256" key="1">
    <source>
        <dbReference type="SAM" id="SignalP"/>
    </source>
</evidence>
<feature type="chain" id="PRO_5020521043" description="Secreted protein" evidence="1">
    <location>
        <begin position="20"/>
        <end position="104"/>
    </location>
</feature>
<name>A0A4S2MNE3_9PEZI</name>
<keyword evidence="1" id="KW-0732">Signal</keyword>
<reference evidence="2 3" key="1">
    <citation type="submission" date="2019-04" db="EMBL/GenBank/DDBJ databases">
        <title>Comparative genomics and transcriptomics to analyze fruiting body development in filamentous ascomycetes.</title>
        <authorList>
            <consortium name="DOE Joint Genome Institute"/>
            <person name="Lutkenhaus R."/>
            <person name="Traeger S."/>
            <person name="Breuer J."/>
            <person name="Kuo A."/>
            <person name="Lipzen A."/>
            <person name="Pangilinan J."/>
            <person name="Dilworth D."/>
            <person name="Sandor L."/>
            <person name="Poggeler S."/>
            <person name="Barry K."/>
            <person name="Grigoriev I.V."/>
            <person name="Nowrousian M."/>
        </authorList>
    </citation>
    <scope>NUCLEOTIDE SEQUENCE [LARGE SCALE GENOMIC DNA]</scope>
    <source>
        <strain evidence="2 3">CBS 389.68</strain>
    </source>
</reference>
<gene>
    <name evidence="2" type="ORF">EX30DRAFT_131856</name>
</gene>